<dbReference type="SUPFAM" id="SSF52821">
    <property type="entry name" value="Rhodanese/Cell cycle control phosphatase"/>
    <property type="match status" value="1"/>
</dbReference>
<dbReference type="PANTHER" id="PTHR43031">
    <property type="entry name" value="FAD-DEPENDENT OXIDOREDUCTASE"/>
    <property type="match status" value="1"/>
</dbReference>
<dbReference type="EMBL" id="BMIJ01000007">
    <property type="protein sequence ID" value="GGC05792.1"/>
    <property type="molecule type" value="Genomic_DNA"/>
</dbReference>
<dbReference type="RefSeq" id="WP_188750673.1">
    <property type="nucleotide sequence ID" value="NZ_BMIJ01000007.1"/>
</dbReference>
<dbReference type="InterPro" id="IPR001763">
    <property type="entry name" value="Rhodanese-like_dom"/>
</dbReference>
<dbReference type="InterPro" id="IPR036873">
    <property type="entry name" value="Rhodanese-like_dom_sf"/>
</dbReference>
<keyword evidence="3" id="KW-1185">Reference proteome</keyword>
<dbReference type="SMART" id="SM00450">
    <property type="entry name" value="RHOD"/>
    <property type="match status" value="1"/>
</dbReference>
<feature type="domain" description="Rhodanese" evidence="1">
    <location>
        <begin position="46"/>
        <end position="138"/>
    </location>
</feature>
<dbReference type="PROSITE" id="PS00380">
    <property type="entry name" value="RHODANESE_1"/>
    <property type="match status" value="1"/>
</dbReference>
<dbReference type="Proteomes" id="UP000629025">
    <property type="component" value="Unassembled WGS sequence"/>
</dbReference>
<evidence type="ECO:0000313" key="2">
    <source>
        <dbReference type="EMBL" id="GGC05792.1"/>
    </source>
</evidence>
<organism evidence="2 3">
    <name type="scientific">Marinobacterium zhoushanense</name>
    <dbReference type="NCBI Taxonomy" id="1679163"/>
    <lineage>
        <taxon>Bacteria</taxon>
        <taxon>Pseudomonadati</taxon>
        <taxon>Pseudomonadota</taxon>
        <taxon>Gammaproteobacteria</taxon>
        <taxon>Oceanospirillales</taxon>
        <taxon>Oceanospirillaceae</taxon>
        <taxon>Marinobacterium</taxon>
    </lineage>
</organism>
<evidence type="ECO:0000259" key="1">
    <source>
        <dbReference type="PROSITE" id="PS50206"/>
    </source>
</evidence>
<dbReference type="PANTHER" id="PTHR43031:SF1">
    <property type="entry name" value="PYRIDINE NUCLEOTIDE-DISULPHIDE OXIDOREDUCTASE"/>
    <property type="match status" value="1"/>
</dbReference>
<dbReference type="CDD" id="cd00158">
    <property type="entry name" value="RHOD"/>
    <property type="match status" value="1"/>
</dbReference>
<protein>
    <recommendedName>
        <fullName evidence="1">Rhodanese domain-containing protein</fullName>
    </recommendedName>
</protein>
<dbReference type="InterPro" id="IPR050229">
    <property type="entry name" value="GlpE_sulfurtransferase"/>
</dbReference>
<evidence type="ECO:0000313" key="3">
    <source>
        <dbReference type="Proteomes" id="UP000629025"/>
    </source>
</evidence>
<dbReference type="Gene3D" id="3.40.250.10">
    <property type="entry name" value="Rhodanese-like domain"/>
    <property type="match status" value="1"/>
</dbReference>
<dbReference type="PROSITE" id="PS50206">
    <property type="entry name" value="RHODANESE_3"/>
    <property type="match status" value="1"/>
</dbReference>
<comment type="caution">
    <text evidence="2">The sequence shown here is derived from an EMBL/GenBank/DDBJ whole genome shotgun (WGS) entry which is preliminary data.</text>
</comment>
<gene>
    <name evidence="2" type="ORF">GCM10011352_34990</name>
</gene>
<dbReference type="Pfam" id="PF00581">
    <property type="entry name" value="Rhodanese"/>
    <property type="match status" value="1"/>
</dbReference>
<proteinExistence type="predicted"/>
<dbReference type="InterPro" id="IPR001307">
    <property type="entry name" value="Thiosulphate_STrfase_CS"/>
</dbReference>
<accession>A0ABQ1KRR1</accession>
<name>A0ABQ1KRR1_9GAMM</name>
<reference evidence="3" key="1">
    <citation type="journal article" date="2019" name="Int. J. Syst. Evol. Microbiol.">
        <title>The Global Catalogue of Microorganisms (GCM) 10K type strain sequencing project: providing services to taxonomists for standard genome sequencing and annotation.</title>
        <authorList>
            <consortium name="The Broad Institute Genomics Platform"/>
            <consortium name="The Broad Institute Genome Sequencing Center for Infectious Disease"/>
            <person name="Wu L."/>
            <person name="Ma J."/>
        </authorList>
    </citation>
    <scope>NUCLEOTIDE SEQUENCE [LARGE SCALE GENOMIC DNA]</scope>
    <source>
        <strain evidence="3">CGMCC 1.15341</strain>
    </source>
</reference>
<sequence length="140" mass="14676">MDTTLWTPKNLLALLAALFAVAWMMMPNTVRYNIEEVDVANAKNLIDAGAVVIDVRPTGKYDGRHIPGALSIPLEVLTVAVPAALEAVKSQRIVVYCGDGSTLGPRGTQVLNEAGYPGAVNLKGGIGGWADAGYPVRTGS</sequence>